<keyword evidence="2" id="KW-1185">Reference proteome</keyword>
<organism evidence="1 2">
    <name type="scientific">Aristolochia fimbriata</name>
    <name type="common">White veined hardy Dutchman's pipe vine</name>
    <dbReference type="NCBI Taxonomy" id="158543"/>
    <lineage>
        <taxon>Eukaryota</taxon>
        <taxon>Viridiplantae</taxon>
        <taxon>Streptophyta</taxon>
        <taxon>Embryophyta</taxon>
        <taxon>Tracheophyta</taxon>
        <taxon>Spermatophyta</taxon>
        <taxon>Magnoliopsida</taxon>
        <taxon>Magnoliidae</taxon>
        <taxon>Piperales</taxon>
        <taxon>Aristolochiaceae</taxon>
        <taxon>Aristolochia</taxon>
    </lineage>
</organism>
<accession>A0AAV7E0V4</accession>
<gene>
    <name evidence="1" type="ORF">H6P81_017375</name>
</gene>
<sequence>MAADLSQSSSSSPSAMTSLVLSVANAFSSVLNSQNLTGFVDGAIQPPAKYVKASNLESLMLNPSCSRWYQLDHTIVSWIGLSRQCRMLLLGISWSGCCNVHRQQLQSQLVQLDIGAAPSANVATCAHGSSFGGRS</sequence>
<name>A0AAV7E0V4_ARIFI</name>
<protein>
    <submittedName>
        <fullName evidence="1">Uncharacterized protein</fullName>
    </submittedName>
</protein>
<dbReference type="AlphaFoldDB" id="A0AAV7E0V4"/>
<reference evidence="1 2" key="1">
    <citation type="submission" date="2021-07" db="EMBL/GenBank/DDBJ databases">
        <title>The Aristolochia fimbriata genome: insights into angiosperm evolution, floral development and chemical biosynthesis.</title>
        <authorList>
            <person name="Jiao Y."/>
        </authorList>
    </citation>
    <scope>NUCLEOTIDE SEQUENCE [LARGE SCALE GENOMIC DNA]</scope>
    <source>
        <strain evidence="1">IBCAS-2021</strain>
        <tissue evidence="1">Leaf</tissue>
    </source>
</reference>
<proteinExistence type="predicted"/>
<dbReference type="Proteomes" id="UP000825729">
    <property type="component" value="Unassembled WGS sequence"/>
</dbReference>
<dbReference type="EMBL" id="JAINDJ010000007">
    <property type="protein sequence ID" value="KAG9441521.1"/>
    <property type="molecule type" value="Genomic_DNA"/>
</dbReference>
<evidence type="ECO:0000313" key="2">
    <source>
        <dbReference type="Proteomes" id="UP000825729"/>
    </source>
</evidence>
<comment type="caution">
    <text evidence="1">The sequence shown here is derived from an EMBL/GenBank/DDBJ whole genome shotgun (WGS) entry which is preliminary data.</text>
</comment>
<evidence type="ECO:0000313" key="1">
    <source>
        <dbReference type="EMBL" id="KAG9441521.1"/>
    </source>
</evidence>